<dbReference type="EMBL" id="PYYB01000002">
    <property type="protein sequence ID" value="PTL56487.1"/>
    <property type="molecule type" value="Genomic_DNA"/>
</dbReference>
<proteinExistence type="predicted"/>
<organism evidence="2 3">
    <name type="scientific">Paraconexibacter algicola</name>
    <dbReference type="NCBI Taxonomy" id="2133960"/>
    <lineage>
        <taxon>Bacteria</taxon>
        <taxon>Bacillati</taxon>
        <taxon>Actinomycetota</taxon>
        <taxon>Thermoleophilia</taxon>
        <taxon>Solirubrobacterales</taxon>
        <taxon>Paraconexibacteraceae</taxon>
        <taxon>Paraconexibacter</taxon>
    </lineage>
</organism>
<keyword evidence="1" id="KW-0472">Membrane</keyword>
<gene>
    <name evidence="2" type="ORF">C7Y72_16130</name>
</gene>
<evidence type="ECO:0000313" key="3">
    <source>
        <dbReference type="Proteomes" id="UP000240739"/>
    </source>
</evidence>
<sequence>MSETAFSDIDFEHLLARALAPVEPPPNLSERFEQTLSNLAGLAGEELEAWELGAMRDPRNWVRPVAATAIGGAAGAALVVLRVRNRQKARLASSDNALEFVEQTARALADDARRLLDRR</sequence>
<evidence type="ECO:0000313" key="2">
    <source>
        <dbReference type="EMBL" id="PTL56487.1"/>
    </source>
</evidence>
<comment type="caution">
    <text evidence="2">The sequence shown here is derived from an EMBL/GenBank/DDBJ whole genome shotgun (WGS) entry which is preliminary data.</text>
</comment>
<name>A0A2T4UFD4_9ACTN</name>
<evidence type="ECO:0000256" key="1">
    <source>
        <dbReference type="SAM" id="Phobius"/>
    </source>
</evidence>
<dbReference type="RefSeq" id="WP_107570206.1">
    <property type="nucleotide sequence ID" value="NZ_PYYB01000002.1"/>
</dbReference>
<dbReference type="Proteomes" id="UP000240739">
    <property type="component" value="Unassembled WGS sequence"/>
</dbReference>
<accession>A0A2T4UFD4</accession>
<dbReference type="OrthoDB" id="5245102at2"/>
<reference evidence="2 3" key="1">
    <citation type="submission" date="2018-03" db="EMBL/GenBank/DDBJ databases">
        <title>Aquarubrobacter algicola gen. nov., sp. nov., a novel actinobacterium isolated from shallow eutrophic lake during the end of cyanobacterial harmful algal blooms.</title>
        <authorList>
            <person name="Chun S.J."/>
        </authorList>
    </citation>
    <scope>NUCLEOTIDE SEQUENCE [LARGE SCALE GENOMIC DNA]</scope>
    <source>
        <strain evidence="2 3">Seoho-28</strain>
    </source>
</reference>
<keyword evidence="1" id="KW-0812">Transmembrane</keyword>
<dbReference type="AlphaFoldDB" id="A0A2T4UFD4"/>
<keyword evidence="1" id="KW-1133">Transmembrane helix</keyword>
<feature type="transmembrane region" description="Helical" evidence="1">
    <location>
        <begin position="61"/>
        <end position="81"/>
    </location>
</feature>
<protein>
    <submittedName>
        <fullName evidence="2">Uncharacterized protein</fullName>
    </submittedName>
</protein>
<keyword evidence="3" id="KW-1185">Reference proteome</keyword>